<protein>
    <submittedName>
        <fullName evidence="1">Uncharacterized protein</fullName>
    </submittedName>
</protein>
<sequence>MPHATNRAFLERRNALWLVLRQSGPLEAQANAETFEQAFAELSALTGWPRPQILAGLGLSEEDLRGGWPEQP</sequence>
<evidence type="ECO:0000313" key="1">
    <source>
        <dbReference type="EMBL" id="UWX63616.1"/>
    </source>
</evidence>
<accession>A0ABY5YFX5</accession>
<proteinExistence type="predicted"/>
<organism evidence="1 2">
    <name type="scientific">Deinococcus rubellus</name>
    <dbReference type="NCBI Taxonomy" id="1889240"/>
    <lineage>
        <taxon>Bacteria</taxon>
        <taxon>Thermotogati</taxon>
        <taxon>Deinococcota</taxon>
        <taxon>Deinococci</taxon>
        <taxon>Deinococcales</taxon>
        <taxon>Deinococcaceae</taxon>
        <taxon>Deinococcus</taxon>
    </lineage>
</organism>
<keyword evidence="2" id="KW-1185">Reference proteome</keyword>
<evidence type="ECO:0000313" key="2">
    <source>
        <dbReference type="Proteomes" id="UP001060261"/>
    </source>
</evidence>
<dbReference type="RefSeq" id="WP_260559900.1">
    <property type="nucleotide sequence ID" value="NZ_BAABEC010000074.1"/>
</dbReference>
<dbReference type="Proteomes" id="UP001060261">
    <property type="component" value="Chromosome"/>
</dbReference>
<dbReference type="EMBL" id="CP104213">
    <property type="protein sequence ID" value="UWX63616.1"/>
    <property type="molecule type" value="Genomic_DNA"/>
</dbReference>
<name>A0ABY5YFX5_9DEIO</name>
<gene>
    <name evidence="1" type="ORF">N0D28_12880</name>
</gene>
<reference evidence="1" key="1">
    <citation type="submission" date="2022-09" db="EMBL/GenBank/DDBJ databases">
        <title>genome sequence of Deinococcus rubellus.</title>
        <authorList>
            <person name="Srinivasan S."/>
        </authorList>
    </citation>
    <scope>NUCLEOTIDE SEQUENCE</scope>
    <source>
        <strain evidence="1">Ant6</strain>
    </source>
</reference>